<feature type="region of interest" description="Disordered" evidence="1">
    <location>
        <begin position="26"/>
        <end position="46"/>
    </location>
</feature>
<evidence type="ECO:0000313" key="2">
    <source>
        <dbReference type="EMBL" id="MFC5971282.1"/>
    </source>
</evidence>
<dbReference type="AlphaFoldDB" id="A0ABD5RLQ2"/>
<dbReference type="EMBL" id="JBHSQH010000001">
    <property type="protein sequence ID" value="MFC5971282.1"/>
    <property type="molecule type" value="Genomic_DNA"/>
</dbReference>
<dbReference type="Proteomes" id="UP001596099">
    <property type="component" value="Unassembled WGS sequence"/>
</dbReference>
<protein>
    <recommendedName>
        <fullName evidence="4">Outer membrane lipoprotein-sorting protein</fullName>
    </recommendedName>
</protein>
<evidence type="ECO:0008006" key="4">
    <source>
        <dbReference type="Google" id="ProtNLM"/>
    </source>
</evidence>
<feature type="compositionally biased region" description="Basic and acidic residues" evidence="1">
    <location>
        <begin position="458"/>
        <end position="474"/>
    </location>
</feature>
<keyword evidence="3" id="KW-1185">Reference proteome</keyword>
<accession>A0ABD5RLQ2</accession>
<dbReference type="RefSeq" id="WP_247414188.1">
    <property type="nucleotide sequence ID" value="NZ_JALLGW010000001.1"/>
</dbReference>
<evidence type="ECO:0000313" key="3">
    <source>
        <dbReference type="Proteomes" id="UP001596099"/>
    </source>
</evidence>
<dbReference type="PROSITE" id="PS51257">
    <property type="entry name" value="PROKAR_LIPOPROTEIN"/>
    <property type="match status" value="1"/>
</dbReference>
<reference evidence="2 3" key="1">
    <citation type="journal article" date="2019" name="Int. J. Syst. Evol. Microbiol.">
        <title>The Global Catalogue of Microorganisms (GCM) 10K type strain sequencing project: providing services to taxonomists for standard genome sequencing and annotation.</title>
        <authorList>
            <consortium name="The Broad Institute Genomics Platform"/>
            <consortium name="The Broad Institute Genome Sequencing Center for Infectious Disease"/>
            <person name="Wu L."/>
            <person name="Ma J."/>
        </authorList>
    </citation>
    <scope>NUCLEOTIDE SEQUENCE [LARGE SCALE GENOMIC DNA]</scope>
    <source>
        <strain evidence="2 3">CGMCC 1.12543</strain>
    </source>
</reference>
<comment type="caution">
    <text evidence="2">The sequence shown here is derived from an EMBL/GenBank/DDBJ whole genome shotgun (WGS) entry which is preliminary data.</text>
</comment>
<evidence type="ECO:0000256" key="1">
    <source>
        <dbReference type="SAM" id="MobiDB-lite"/>
    </source>
</evidence>
<organism evidence="2 3">
    <name type="scientific">Halomarina salina</name>
    <dbReference type="NCBI Taxonomy" id="1872699"/>
    <lineage>
        <taxon>Archaea</taxon>
        <taxon>Methanobacteriati</taxon>
        <taxon>Methanobacteriota</taxon>
        <taxon>Stenosarchaea group</taxon>
        <taxon>Halobacteria</taxon>
        <taxon>Halobacteriales</taxon>
        <taxon>Natronomonadaceae</taxon>
        <taxon>Halomarina</taxon>
    </lineage>
</organism>
<proteinExistence type="predicted"/>
<gene>
    <name evidence="2" type="ORF">ACFPYI_08075</name>
</gene>
<feature type="region of interest" description="Disordered" evidence="1">
    <location>
        <begin position="452"/>
        <end position="501"/>
    </location>
</feature>
<name>A0ABD5RLQ2_9EURY</name>
<sequence>MRPALPAVLLALCCVLAGCNAFAPGTNGPADPPTVTPADVPDTASGELAPGLTQDRLTNASALLAAHRSLLADESVVVERRTRATAANGTRLYEQRIEYQYPADRSFANGFAGGLQTGYDSVDIWANETTTLYRYGGEDEPRYRTRDRGMSATPSERLRYDLGTAGDDASRPVETRFLGETAGTERYLVTLETPQSEPPRSYVVDETGFVHRVQETFTASLSHEGRTYRNATIETRTRYRVSNESLDPADWVADAREAIANREYIAPGVTAEGVTSARTLRNAHRNVTANASVTYVSERREVAGDGTVQTVEAQTVRRSPDPPRYYERERSVRNGETYREARWMNATGTYVRHVDGNRTDYQWFENGLASEGAAPRSVPTPRLSGSLELRQTDITRLDDGRYRLVVEDYGATVRYGDVDGTVRDRSLVVVFDERGFVSRYTQRYTVEYSDGTTTTTVDESRYSDLGETSVDRPDWLPTAVNETRETDGDDLETEHTTTVVE</sequence>